<feature type="transmembrane region" description="Helical" evidence="6">
    <location>
        <begin position="66"/>
        <end position="99"/>
    </location>
</feature>
<evidence type="ECO:0000313" key="7">
    <source>
        <dbReference type="EMBL" id="GAA3886377.1"/>
    </source>
</evidence>
<keyword evidence="8" id="KW-1185">Reference proteome</keyword>
<gene>
    <name evidence="7" type="ORF">GCM10022381_30630</name>
</gene>
<dbReference type="InterPro" id="IPR001851">
    <property type="entry name" value="ABC_transp_permease"/>
</dbReference>
<evidence type="ECO:0000256" key="3">
    <source>
        <dbReference type="ARBA" id="ARBA00022692"/>
    </source>
</evidence>
<sequence>MTTTSNIVVIPESTSPAARLWRGFVAVQKEYPALQLVAIAVILLIGANLLPGLLNPNGIRLMLVMAALTGLAALGQTLVIIIGGIDLSIASVIGAAGLAVSQLPGKYGIDFGVVFIGVIIGAALLGAGIGYVSHRFDLNPLIISLGAGAFALGVVYVLKGGYFTGTAPSWLGSFMSPVSTTFGLPIPPVVMLWIVVAIIMFVLFTWTASGRRLSAVGTNRRAADLSLVKSRRIWVIVFMISAVGSAVVGTLLAGYSGSADLTQGNTYMFQSLAAVVVGGTMMGGKGDYNRTITGALLITALNTVLIGLGFSSADQQILFGAVILISVVVYGRERRLRDRI</sequence>
<protein>
    <submittedName>
        <fullName evidence="7">ABC transporter permease</fullName>
    </submittedName>
</protein>
<dbReference type="Pfam" id="PF02653">
    <property type="entry name" value="BPD_transp_2"/>
    <property type="match status" value="1"/>
</dbReference>
<keyword evidence="4 6" id="KW-1133">Transmembrane helix</keyword>
<keyword evidence="2" id="KW-1003">Cell membrane</keyword>
<feature type="transmembrane region" description="Helical" evidence="6">
    <location>
        <begin position="233"/>
        <end position="255"/>
    </location>
</feature>
<evidence type="ECO:0000256" key="2">
    <source>
        <dbReference type="ARBA" id="ARBA00022475"/>
    </source>
</evidence>
<organism evidence="7 8">
    <name type="scientific">Leifsonia kafniensis</name>
    <dbReference type="NCBI Taxonomy" id="475957"/>
    <lineage>
        <taxon>Bacteria</taxon>
        <taxon>Bacillati</taxon>
        <taxon>Actinomycetota</taxon>
        <taxon>Actinomycetes</taxon>
        <taxon>Micrococcales</taxon>
        <taxon>Microbacteriaceae</taxon>
        <taxon>Leifsonia</taxon>
    </lineage>
</organism>
<reference evidence="8" key="1">
    <citation type="journal article" date="2019" name="Int. J. Syst. Evol. Microbiol.">
        <title>The Global Catalogue of Microorganisms (GCM) 10K type strain sequencing project: providing services to taxonomists for standard genome sequencing and annotation.</title>
        <authorList>
            <consortium name="The Broad Institute Genomics Platform"/>
            <consortium name="The Broad Institute Genome Sequencing Center for Infectious Disease"/>
            <person name="Wu L."/>
            <person name="Ma J."/>
        </authorList>
    </citation>
    <scope>NUCLEOTIDE SEQUENCE [LARGE SCALE GENOMIC DNA]</scope>
    <source>
        <strain evidence="8">JCM 17021</strain>
    </source>
</reference>
<evidence type="ECO:0000256" key="5">
    <source>
        <dbReference type="ARBA" id="ARBA00023136"/>
    </source>
</evidence>
<feature type="transmembrane region" description="Helical" evidence="6">
    <location>
        <begin position="111"/>
        <end position="132"/>
    </location>
</feature>
<comment type="caution">
    <text evidence="7">The sequence shown here is derived from an EMBL/GenBank/DDBJ whole genome shotgun (WGS) entry which is preliminary data.</text>
</comment>
<feature type="transmembrane region" description="Helical" evidence="6">
    <location>
        <begin position="291"/>
        <end position="310"/>
    </location>
</feature>
<comment type="subcellular location">
    <subcellularLocation>
        <location evidence="1">Cell membrane</location>
        <topology evidence="1">Multi-pass membrane protein</topology>
    </subcellularLocation>
</comment>
<dbReference type="Proteomes" id="UP001501803">
    <property type="component" value="Unassembled WGS sequence"/>
</dbReference>
<feature type="transmembrane region" description="Helical" evidence="6">
    <location>
        <begin position="316"/>
        <end position="332"/>
    </location>
</feature>
<feature type="transmembrane region" description="Helical" evidence="6">
    <location>
        <begin position="33"/>
        <end position="54"/>
    </location>
</feature>
<evidence type="ECO:0000256" key="6">
    <source>
        <dbReference type="SAM" id="Phobius"/>
    </source>
</evidence>
<dbReference type="EMBL" id="BAABCN010000010">
    <property type="protein sequence ID" value="GAA3886377.1"/>
    <property type="molecule type" value="Genomic_DNA"/>
</dbReference>
<keyword evidence="3 6" id="KW-0812">Transmembrane</keyword>
<evidence type="ECO:0000256" key="1">
    <source>
        <dbReference type="ARBA" id="ARBA00004651"/>
    </source>
</evidence>
<proteinExistence type="predicted"/>
<feature type="transmembrane region" description="Helical" evidence="6">
    <location>
        <begin position="267"/>
        <end position="284"/>
    </location>
</feature>
<feature type="transmembrane region" description="Helical" evidence="6">
    <location>
        <begin position="182"/>
        <end position="204"/>
    </location>
</feature>
<dbReference type="RefSeq" id="WP_345068278.1">
    <property type="nucleotide sequence ID" value="NZ_BAABCN010000010.1"/>
</dbReference>
<dbReference type="CDD" id="cd06579">
    <property type="entry name" value="TM_PBP1_transp_AraH_like"/>
    <property type="match status" value="1"/>
</dbReference>
<evidence type="ECO:0000313" key="8">
    <source>
        <dbReference type="Proteomes" id="UP001501803"/>
    </source>
</evidence>
<dbReference type="PANTHER" id="PTHR32196:SF72">
    <property type="entry name" value="RIBOSE IMPORT PERMEASE PROTEIN RBSC"/>
    <property type="match status" value="1"/>
</dbReference>
<evidence type="ECO:0000256" key="4">
    <source>
        <dbReference type="ARBA" id="ARBA00022989"/>
    </source>
</evidence>
<dbReference type="PANTHER" id="PTHR32196">
    <property type="entry name" value="ABC TRANSPORTER PERMEASE PROTEIN YPHD-RELATED-RELATED"/>
    <property type="match status" value="1"/>
</dbReference>
<feature type="transmembrane region" description="Helical" evidence="6">
    <location>
        <begin position="141"/>
        <end position="162"/>
    </location>
</feature>
<accession>A0ABP7KUW5</accession>
<name>A0ABP7KUW5_9MICO</name>
<keyword evidence="5 6" id="KW-0472">Membrane</keyword>